<dbReference type="InterPro" id="IPR036881">
    <property type="entry name" value="Glyco_hydro_3_C_sf"/>
</dbReference>
<feature type="domain" description="Fibronectin type III-like" evidence="5">
    <location>
        <begin position="558"/>
        <end position="628"/>
    </location>
</feature>
<keyword evidence="3" id="KW-0119">Carbohydrate metabolism</keyword>
<dbReference type="Gene3D" id="2.60.40.10">
    <property type="entry name" value="Immunoglobulins"/>
    <property type="match status" value="1"/>
</dbReference>
<dbReference type="PANTHER" id="PTHR42715">
    <property type="entry name" value="BETA-GLUCOSIDASE"/>
    <property type="match status" value="1"/>
</dbReference>
<dbReference type="Gene3D" id="3.20.20.300">
    <property type="entry name" value="Glycoside hydrolase, family 3, N-terminal domain"/>
    <property type="match status" value="1"/>
</dbReference>
<dbReference type="SUPFAM" id="SSF52279">
    <property type="entry name" value="Beta-D-glucan exohydrolase, C-terminal domain"/>
    <property type="match status" value="1"/>
</dbReference>
<evidence type="ECO:0000256" key="3">
    <source>
        <dbReference type="ARBA" id="ARBA00023277"/>
    </source>
</evidence>
<dbReference type="InterPro" id="IPR036962">
    <property type="entry name" value="Glyco_hydro_3_N_sf"/>
</dbReference>
<dbReference type="PANTHER" id="PTHR42715:SF10">
    <property type="entry name" value="BETA-GLUCOSIDASE"/>
    <property type="match status" value="1"/>
</dbReference>
<keyword evidence="4" id="KW-0326">Glycosidase</keyword>
<proteinExistence type="inferred from homology"/>
<sequence length="724" mass="77390">MAELLSGKDFWSTHASADIRSLVLTDGPHGVRRQAEGADHLGIMDSLPATCFPTGAATACSFDTGLLEEIGRALGEECRTLGVDVLLGPGINIKRSPLGGRNFEYFSEDPLLAGALGAAWVRGVQGTGVGTSLKHFAVNNQETARMSISAEVDERTLRELYLAAFEIVVTQAQPTTVMSSYNAINGVFSSENHRLLTGILREEWGFDGLVVSDWGAVKDRVEALRAGLDLDMPGNDGASTQAIVDAVHEGRLDREAVEIGVERLRRLAQRITATPKADFDIEAHHALARRAAAESMVLLHNDGVLPLEAGTHVAVIGEFAIHPQFQGSGSSRVNPTRVDTPLEALRTALGADNVSFAPGYGTSANTDLLSEAVATARAAEVAVVFVGLDTSEQSEGFDRTDLRLPADQIALIRAVAEVRPVVVVLSNGGVVTMEEWHDQASAILETWTAGQGAGMAVADILTGAVNPSGRLAETIPLALEDTPSFLNFPGEHDVTRYGEGVFVGYRYYSTLGRPVRYPFGYGLSYTTFDRSLQVTVTGPDTALARVTVTNTGERTGSDVVQVYVAPAPSAVRRPVRELAGFTKVHLGPGESTTVELPLERRRFAHWDVNSNGWLVDPGRYAVELGISADQIIAAKEIELEGDTAPIPALTLESSVKDWFEHPVVGPLLQEAMTAGATPEQLAAAEENAHLLQMVETMPMAQFAQFPGVNLSGDTLNRLAARSTE</sequence>
<organism evidence="6 7">
    <name type="scientific">Actinomyces ruminis</name>
    <dbReference type="NCBI Taxonomy" id="1937003"/>
    <lineage>
        <taxon>Bacteria</taxon>
        <taxon>Bacillati</taxon>
        <taxon>Actinomycetota</taxon>
        <taxon>Actinomycetes</taxon>
        <taxon>Actinomycetales</taxon>
        <taxon>Actinomycetaceae</taxon>
        <taxon>Actinomyces</taxon>
    </lineage>
</organism>
<evidence type="ECO:0000313" key="7">
    <source>
        <dbReference type="Proteomes" id="UP000194577"/>
    </source>
</evidence>
<dbReference type="Pfam" id="PF01915">
    <property type="entry name" value="Glyco_hydro_3_C"/>
    <property type="match status" value="1"/>
</dbReference>
<gene>
    <name evidence="6" type="ORF">BW737_003180</name>
</gene>
<keyword evidence="2 4" id="KW-0378">Hydrolase</keyword>
<dbReference type="GO" id="GO:0016787">
    <property type="term" value="F:hydrolase activity"/>
    <property type="evidence" value="ECO:0007669"/>
    <property type="project" value="UniProtKB-KW"/>
</dbReference>
<dbReference type="SMART" id="SM01217">
    <property type="entry name" value="Fn3_like"/>
    <property type="match status" value="1"/>
</dbReference>
<dbReference type="Pfam" id="PF00933">
    <property type="entry name" value="Glyco_hydro_3"/>
    <property type="match status" value="1"/>
</dbReference>
<comment type="caution">
    <text evidence="6">The sequence shown here is derived from an EMBL/GenBank/DDBJ whole genome shotgun (WGS) entry which is preliminary data.</text>
</comment>
<dbReference type="EMBL" id="MTPX02000020">
    <property type="protein sequence ID" value="PHP53384.1"/>
    <property type="molecule type" value="Genomic_DNA"/>
</dbReference>
<dbReference type="InterPro" id="IPR013783">
    <property type="entry name" value="Ig-like_fold"/>
</dbReference>
<dbReference type="Proteomes" id="UP000194577">
    <property type="component" value="Unassembled WGS sequence"/>
</dbReference>
<dbReference type="Gene3D" id="3.40.50.1700">
    <property type="entry name" value="Glycoside hydrolase family 3 C-terminal domain"/>
    <property type="match status" value="1"/>
</dbReference>
<evidence type="ECO:0000256" key="1">
    <source>
        <dbReference type="ARBA" id="ARBA00005336"/>
    </source>
</evidence>
<dbReference type="InterPro" id="IPR019800">
    <property type="entry name" value="Glyco_hydro_3_AS"/>
</dbReference>
<reference evidence="6 7" key="1">
    <citation type="submission" date="2017-10" db="EMBL/GenBank/DDBJ databases">
        <title>Draft genome sequence of cellulolytic Actinomyces sp CtC72 isolated from cattle rumen fluid.</title>
        <authorList>
            <person name="Joshi A.J."/>
            <person name="Vasudevan G."/>
            <person name="Lanjekar V.B."/>
            <person name="Hivarkar S."/>
            <person name="Engineer A."/>
            <person name="Pore S.D."/>
            <person name="Dhakephalkar P.K."/>
            <person name="Dagar S."/>
        </authorList>
    </citation>
    <scope>NUCLEOTIDE SEQUENCE [LARGE SCALE GENOMIC DNA]</scope>
    <source>
        <strain evidence="7">CtC72</strain>
    </source>
</reference>
<dbReference type="PROSITE" id="PS00775">
    <property type="entry name" value="GLYCOSYL_HYDROL_F3"/>
    <property type="match status" value="1"/>
</dbReference>
<evidence type="ECO:0000313" key="6">
    <source>
        <dbReference type="EMBL" id="PHP53384.1"/>
    </source>
</evidence>
<dbReference type="SUPFAM" id="SSF51445">
    <property type="entry name" value="(Trans)glycosidases"/>
    <property type="match status" value="1"/>
</dbReference>
<dbReference type="PRINTS" id="PR00133">
    <property type="entry name" value="GLHYDRLASE3"/>
</dbReference>
<keyword evidence="7" id="KW-1185">Reference proteome</keyword>
<evidence type="ECO:0000259" key="5">
    <source>
        <dbReference type="SMART" id="SM01217"/>
    </source>
</evidence>
<dbReference type="InterPro" id="IPR017853">
    <property type="entry name" value="GH"/>
</dbReference>
<evidence type="ECO:0000256" key="2">
    <source>
        <dbReference type="ARBA" id="ARBA00022801"/>
    </source>
</evidence>
<name>A0ABX4MD06_9ACTO</name>
<dbReference type="Pfam" id="PF14310">
    <property type="entry name" value="Fn3-like"/>
    <property type="match status" value="1"/>
</dbReference>
<dbReference type="InterPro" id="IPR050288">
    <property type="entry name" value="Cellulose_deg_GH3"/>
</dbReference>
<comment type="similarity">
    <text evidence="1 4">Belongs to the glycosyl hydrolase 3 family.</text>
</comment>
<accession>A0ABX4MD06</accession>
<dbReference type="InterPro" id="IPR002772">
    <property type="entry name" value="Glyco_hydro_3_C"/>
</dbReference>
<dbReference type="InterPro" id="IPR026891">
    <property type="entry name" value="Fn3-like"/>
</dbReference>
<protein>
    <submittedName>
        <fullName evidence="6">Glycosyl hydrolase</fullName>
    </submittedName>
</protein>
<dbReference type="InterPro" id="IPR001764">
    <property type="entry name" value="Glyco_hydro_3_N"/>
</dbReference>
<evidence type="ECO:0000256" key="4">
    <source>
        <dbReference type="RuleBase" id="RU361161"/>
    </source>
</evidence>